<gene>
    <name evidence="3" type="ORF">CLV70_102499</name>
</gene>
<proteinExistence type="inferred from homology"/>
<dbReference type="Gene3D" id="3.30.530.20">
    <property type="match status" value="1"/>
</dbReference>
<sequence length="211" mass="22836">MIQVKQQISDVSRTLGTRRLEAGEARVATIVQVYDTNLDDLWDAVTSAERIPRWFVPISGDLREGGRYQLEGHAGGTVTRCDAPHAFDATWEFNNEVSWIEVRLTAEGDGRTRFQLEHTAHVTAEMWDQYGPSAVGIGWDSILLGIANNVAAPGSAITPEEAAAFVASPEGKDFLRQSADAWAEAAIAAGDDPEQARASAGRTYDLYTGAA</sequence>
<dbReference type="SUPFAM" id="SSF55961">
    <property type="entry name" value="Bet v1-like"/>
    <property type="match status" value="1"/>
</dbReference>
<protein>
    <submittedName>
        <fullName evidence="3">Uncharacterized protein YndB with AHSA1/START domain</fullName>
    </submittedName>
</protein>
<name>A0A2T0SFU4_9ACTN</name>
<evidence type="ECO:0000313" key="4">
    <source>
        <dbReference type="Proteomes" id="UP000239209"/>
    </source>
</evidence>
<reference evidence="3 4" key="1">
    <citation type="submission" date="2018-03" db="EMBL/GenBank/DDBJ databases">
        <title>Genomic Encyclopedia of Archaeal and Bacterial Type Strains, Phase II (KMG-II): from individual species to whole genera.</title>
        <authorList>
            <person name="Goeker M."/>
        </authorList>
    </citation>
    <scope>NUCLEOTIDE SEQUENCE [LARGE SCALE GENOMIC DNA]</scope>
    <source>
        <strain evidence="3 4">DSM 45348</strain>
    </source>
</reference>
<dbReference type="Proteomes" id="UP000239209">
    <property type="component" value="Unassembled WGS sequence"/>
</dbReference>
<keyword evidence="4" id="KW-1185">Reference proteome</keyword>
<accession>A0A2T0SFU4</accession>
<organism evidence="3 4">
    <name type="scientific">Pseudosporangium ferrugineum</name>
    <dbReference type="NCBI Taxonomy" id="439699"/>
    <lineage>
        <taxon>Bacteria</taxon>
        <taxon>Bacillati</taxon>
        <taxon>Actinomycetota</taxon>
        <taxon>Actinomycetes</taxon>
        <taxon>Micromonosporales</taxon>
        <taxon>Micromonosporaceae</taxon>
        <taxon>Pseudosporangium</taxon>
    </lineage>
</organism>
<comment type="caution">
    <text evidence="3">The sequence shown here is derived from an EMBL/GenBank/DDBJ whole genome shotgun (WGS) entry which is preliminary data.</text>
</comment>
<dbReference type="EMBL" id="PVZG01000002">
    <property type="protein sequence ID" value="PRY32288.1"/>
    <property type="molecule type" value="Genomic_DNA"/>
</dbReference>
<evidence type="ECO:0000256" key="1">
    <source>
        <dbReference type="ARBA" id="ARBA00006817"/>
    </source>
</evidence>
<evidence type="ECO:0000259" key="2">
    <source>
        <dbReference type="Pfam" id="PF08327"/>
    </source>
</evidence>
<dbReference type="OrthoDB" id="8117292at2"/>
<dbReference type="AlphaFoldDB" id="A0A2T0SFU4"/>
<dbReference type="RefSeq" id="WP_106125465.1">
    <property type="nucleotide sequence ID" value="NZ_PVZG01000002.1"/>
</dbReference>
<dbReference type="InterPro" id="IPR023393">
    <property type="entry name" value="START-like_dom_sf"/>
</dbReference>
<dbReference type="InterPro" id="IPR013538">
    <property type="entry name" value="ASHA1/2-like_C"/>
</dbReference>
<comment type="similarity">
    <text evidence="1">Belongs to the AHA1 family.</text>
</comment>
<evidence type="ECO:0000313" key="3">
    <source>
        <dbReference type="EMBL" id="PRY32288.1"/>
    </source>
</evidence>
<feature type="domain" description="Activator of Hsp90 ATPase homologue 1/2-like C-terminal" evidence="2">
    <location>
        <begin position="36"/>
        <end position="147"/>
    </location>
</feature>
<dbReference type="Pfam" id="PF08327">
    <property type="entry name" value="AHSA1"/>
    <property type="match status" value="1"/>
</dbReference>
<dbReference type="CDD" id="cd08899">
    <property type="entry name" value="SRPBCC_CalC_Aha1-like_6"/>
    <property type="match status" value="1"/>
</dbReference>